<organism evidence="1">
    <name type="scientific">Glycine max</name>
    <name type="common">Soybean</name>
    <name type="synonym">Glycine hispida</name>
    <dbReference type="NCBI Taxonomy" id="3847"/>
    <lineage>
        <taxon>Eukaryota</taxon>
        <taxon>Viridiplantae</taxon>
        <taxon>Streptophyta</taxon>
        <taxon>Embryophyta</taxon>
        <taxon>Tracheophyta</taxon>
        <taxon>Spermatophyta</taxon>
        <taxon>Magnoliopsida</taxon>
        <taxon>eudicotyledons</taxon>
        <taxon>Gunneridae</taxon>
        <taxon>Pentapetalae</taxon>
        <taxon>rosids</taxon>
        <taxon>fabids</taxon>
        <taxon>Fabales</taxon>
        <taxon>Fabaceae</taxon>
        <taxon>Papilionoideae</taxon>
        <taxon>50 kb inversion clade</taxon>
        <taxon>NPAAA clade</taxon>
        <taxon>indigoferoid/millettioid clade</taxon>
        <taxon>Phaseoleae</taxon>
        <taxon>Glycine</taxon>
        <taxon>Glycine subgen. Soja</taxon>
    </lineage>
</organism>
<evidence type="ECO:0000313" key="3">
    <source>
        <dbReference type="Proteomes" id="UP000008827"/>
    </source>
</evidence>
<evidence type="ECO:0000313" key="1">
    <source>
        <dbReference type="EMBL" id="KRH49800.1"/>
    </source>
</evidence>
<dbReference type="STRING" id="3847.A0A0R0JAV2"/>
<protein>
    <recommendedName>
        <fullName evidence="4">DUF4283 domain-containing protein</fullName>
    </recommendedName>
</protein>
<reference evidence="2" key="2">
    <citation type="submission" date="2018-02" db="UniProtKB">
        <authorList>
            <consortium name="EnsemblPlants"/>
        </authorList>
    </citation>
    <scope>IDENTIFICATION</scope>
    <source>
        <strain evidence="2">Williams 82</strain>
    </source>
</reference>
<gene>
    <name evidence="1" type="ORF">GLYMA_07G180500</name>
</gene>
<dbReference type="EMBL" id="CM000840">
    <property type="protein sequence ID" value="KRH49800.1"/>
    <property type="molecule type" value="Genomic_DNA"/>
</dbReference>
<dbReference type="AlphaFoldDB" id="A0A0R0JAV2"/>
<proteinExistence type="predicted"/>
<dbReference type="InParanoid" id="A0A0R0JAV2"/>
<name>A0A0R0JAV2_SOYBN</name>
<accession>A0A0R0JAV2</accession>
<dbReference type="Gramene" id="KRH49800">
    <property type="protein sequence ID" value="KRH49800"/>
    <property type="gene ID" value="GLYMA_07G180500"/>
</dbReference>
<keyword evidence="3" id="KW-1185">Reference proteome</keyword>
<sequence>MARFQEVPITDGKFNDWCKPWKNSFMITMLGKRVRFHQLEAKLNCSWTRKGFIKIIDVPREYYQFLFTSNEDYNHALMEARTCFARICVEIDLDSLLQPKIIVK</sequence>
<evidence type="ECO:0008006" key="4">
    <source>
        <dbReference type="Google" id="ProtNLM"/>
    </source>
</evidence>
<reference evidence="1 2" key="1">
    <citation type="journal article" date="2010" name="Nature">
        <title>Genome sequence of the palaeopolyploid soybean.</title>
        <authorList>
            <person name="Schmutz J."/>
            <person name="Cannon S.B."/>
            <person name="Schlueter J."/>
            <person name="Ma J."/>
            <person name="Mitros T."/>
            <person name="Nelson W."/>
            <person name="Hyten D.L."/>
            <person name="Song Q."/>
            <person name="Thelen J.J."/>
            <person name="Cheng J."/>
            <person name="Xu D."/>
            <person name="Hellsten U."/>
            <person name="May G.D."/>
            <person name="Yu Y."/>
            <person name="Sakurai T."/>
            <person name="Umezawa T."/>
            <person name="Bhattacharyya M.K."/>
            <person name="Sandhu D."/>
            <person name="Valliyodan B."/>
            <person name="Lindquist E."/>
            <person name="Peto M."/>
            <person name="Grant D."/>
            <person name="Shu S."/>
            <person name="Goodstein D."/>
            <person name="Barry K."/>
            <person name="Futrell-Griggs M."/>
            <person name="Abernathy B."/>
            <person name="Du J."/>
            <person name="Tian Z."/>
            <person name="Zhu L."/>
            <person name="Gill N."/>
            <person name="Joshi T."/>
            <person name="Libault M."/>
            <person name="Sethuraman A."/>
            <person name="Zhang X.-C."/>
            <person name="Shinozaki K."/>
            <person name="Nguyen H.T."/>
            <person name="Wing R.A."/>
            <person name="Cregan P."/>
            <person name="Specht J."/>
            <person name="Grimwood J."/>
            <person name="Rokhsar D."/>
            <person name="Stacey G."/>
            <person name="Shoemaker R.C."/>
            <person name="Jackson S.A."/>
        </authorList>
    </citation>
    <scope>NUCLEOTIDE SEQUENCE</scope>
    <source>
        <strain evidence="2">cv. Williams 82</strain>
        <tissue evidence="1">Callus</tissue>
    </source>
</reference>
<dbReference type="EnsemblPlants" id="KRH49800">
    <property type="protein sequence ID" value="KRH49800"/>
    <property type="gene ID" value="GLYMA_07G180500"/>
</dbReference>
<reference evidence="1" key="3">
    <citation type="submission" date="2018-07" db="EMBL/GenBank/DDBJ databases">
        <title>WGS assembly of Glycine max.</title>
        <authorList>
            <person name="Schmutz J."/>
            <person name="Cannon S."/>
            <person name="Schlueter J."/>
            <person name="Ma J."/>
            <person name="Mitros T."/>
            <person name="Nelson W."/>
            <person name="Hyten D."/>
            <person name="Song Q."/>
            <person name="Thelen J."/>
            <person name="Cheng J."/>
            <person name="Xu D."/>
            <person name="Hellsten U."/>
            <person name="May G."/>
            <person name="Yu Y."/>
            <person name="Sakurai T."/>
            <person name="Umezawa T."/>
            <person name="Bhattacharyya M."/>
            <person name="Sandhu D."/>
            <person name="Valliyodan B."/>
            <person name="Lindquist E."/>
            <person name="Peto M."/>
            <person name="Grant D."/>
            <person name="Shu S."/>
            <person name="Goodstein D."/>
            <person name="Barry K."/>
            <person name="Futrell-Griggs M."/>
            <person name="Abernathy B."/>
            <person name="Du J."/>
            <person name="Tian Z."/>
            <person name="Zhu L."/>
            <person name="Gill N."/>
            <person name="Joshi T."/>
            <person name="Libault M."/>
            <person name="Sethuraman A."/>
            <person name="Zhang X."/>
            <person name="Shinozaki K."/>
            <person name="Nguyen H."/>
            <person name="Wing R."/>
            <person name="Cregan P."/>
            <person name="Specht J."/>
            <person name="Grimwood J."/>
            <person name="Rokhsar D."/>
            <person name="Stacey G."/>
            <person name="Shoemaker R."/>
            <person name="Jackson S."/>
        </authorList>
    </citation>
    <scope>NUCLEOTIDE SEQUENCE</scope>
    <source>
        <tissue evidence="1">Callus</tissue>
    </source>
</reference>
<evidence type="ECO:0000313" key="2">
    <source>
        <dbReference type="EnsemblPlants" id="KRH49800"/>
    </source>
</evidence>
<dbReference type="Proteomes" id="UP000008827">
    <property type="component" value="Chromosome 7"/>
</dbReference>